<organism evidence="4 5">
    <name type="scientific">Methylorubrum salsuginis</name>
    <dbReference type="NCBI Taxonomy" id="414703"/>
    <lineage>
        <taxon>Bacteria</taxon>
        <taxon>Pseudomonadati</taxon>
        <taxon>Pseudomonadota</taxon>
        <taxon>Alphaproteobacteria</taxon>
        <taxon>Hyphomicrobiales</taxon>
        <taxon>Methylobacteriaceae</taxon>
        <taxon>Methylorubrum</taxon>
    </lineage>
</organism>
<dbReference type="GO" id="GO:0005886">
    <property type="term" value="C:plasma membrane"/>
    <property type="evidence" value="ECO:0007669"/>
    <property type="project" value="TreeGrafter"/>
</dbReference>
<dbReference type="EMBL" id="FOSV01000001">
    <property type="protein sequence ID" value="SFK35760.1"/>
    <property type="molecule type" value="Genomic_DNA"/>
</dbReference>
<dbReference type="RefSeq" id="WP_165616372.1">
    <property type="nucleotide sequence ID" value="NZ_FOSV01000001.1"/>
</dbReference>
<dbReference type="Pfam" id="PF00990">
    <property type="entry name" value="GGDEF"/>
    <property type="match status" value="1"/>
</dbReference>
<evidence type="ECO:0000259" key="3">
    <source>
        <dbReference type="PROSITE" id="PS50887"/>
    </source>
</evidence>
<comment type="catalytic activity">
    <reaction evidence="2">
        <text>2 GTP = 3',3'-c-di-GMP + 2 diphosphate</text>
        <dbReference type="Rhea" id="RHEA:24898"/>
        <dbReference type="ChEBI" id="CHEBI:33019"/>
        <dbReference type="ChEBI" id="CHEBI:37565"/>
        <dbReference type="ChEBI" id="CHEBI:58805"/>
        <dbReference type="EC" id="2.7.7.65"/>
    </reaction>
</comment>
<dbReference type="InterPro" id="IPR029787">
    <property type="entry name" value="Nucleotide_cyclase"/>
</dbReference>
<evidence type="ECO:0000256" key="2">
    <source>
        <dbReference type="ARBA" id="ARBA00034247"/>
    </source>
</evidence>
<dbReference type="STRING" id="414703.SAMN04488125_101381"/>
<keyword evidence="5" id="KW-1185">Reference proteome</keyword>
<evidence type="ECO:0000256" key="1">
    <source>
        <dbReference type="ARBA" id="ARBA00012528"/>
    </source>
</evidence>
<dbReference type="CDD" id="cd01949">
    <property type="entry name" value="GGDEF"/>
    <property type="match status" value="1"/>
</dbReference>
<dbReference type="GO" id="GO:0043709">
    <property type="term" value="P:cell adhesion involved in single-species biofilm formation"/>
    <property type="evidence" value="ECO:0007669"/>
    <property type="project" value="TreeGrafter"/>
</dbReference>
<dbReference type="EC" id="2.7.7.65" evidence="1"/>
<dbReference type="NCBIfam" id="TIGR00254">
    <property type="entry name" value="GGDEF"/>
    <property type="match status" value="1"/>
</dbReference>
<gene>
    <name evidence="4" type="ORF">SAMN04488125_101381</name>
</gene>
<dbReference type="SMART" id="SM00267">
    <property type="entry name" value="GGDEF"/>
    <property type="match status" value="1"/>
</dbReference>
<dbReference type="InterPro" id="IPR043128">
    <property type="entry name" value="Rev_trsase/Diguanyl_cyclase"/>
</dbReference>
<dbReference type="PANTHER" id="PTHR45138:SF9">
    <property type="entry name" value="DIGUANYLATE CYCLASE DGCM-RELATED"/>
    <property type="match status" value="1"/>
</dbReference>
<sequence length="182" mass="18859">MDHFKRFNDTAGHVAGDACLKGIAACLAGTFPEKGVTVARLGGEEFALLAPDAPPETMLAIGERARAAVEAMAWAHPGRSDGASVVTISVGVASVVPGPGLQAADLLRVADAALYESKNSGRNAVTGRPALPLPDRIRPPLRAVSDLIASGQELPFGMIPDFHRGYRNSSIVLQNIATGAQP</sequence>
<feature type="domain" description="GGDEF" evidence="3">
    <location>
        <begin position="1"/>
        <end position="130"/>
    </location>
</feature>
<dbReference type="AlphaFoldDB" id="A0A1I3YVE9"/>
<dbReference type="GO" id="GO:0052621">
    <property type="term" value="F:diguanylate cyclase activity"/>
    <property type="evidence" value="ECO:0007669"/>
    <property type="project" value="UniProtKB-EC"/>
</dbReference>
<dbReference type="PANTHER" id="PTHR45138">
    <property type="entry name" value="REGULATORY COMPONENTS OF SENSORY TRANSDUCTION SYSTEM"/>
    <property type="match status" value="1"/>
</dbReference>
<evidence type="ECO:0000313" key="5">
    <source>
        <dbReference type="Proteomes" id="UP000198804"/>
    </source>
</evidence>
<dbReference type="PROSITE" id="PS50887">
    <property type="entry name" value="GGDEF"/>
    <property type="match status" value="1"/>
</dbReference>
<proteinExistence type="predicted"/>
<dbReference type="SUPFAM" id="SSF55073">
    <property type="entry name" value="Nucleotide cyclase"/>
    <property type="match status" value="1"/>
</dbReference>
<reference evidence="5" key="1">
    <citation type="submission" date="2016-10" db="EMBL/GenBank/DDBJ databases">
        <authorList>
            <person name="Varghese N."/>
            <person name="Submissions S."/>
        </authorList>
    </citation>
    <scope>NUCLEOTIDE SEQUENCE [LARGE SCALE GENOMIC DNA]</scope>
    <source>
        <strain evidence="5">CGMCC 1.6474</strain>
    </source>
</reference>
<dbReference type="Gene3D" id="3.30.70.270">
    <property type="match status" value="1"/>
</dbReference>
<dbReference type="InterPro" id="IPR050469">
    <property type="entry name" value="Diguanylate_Cyclase"/>
</dbReference>
<dbReference type="GO" id="GO:1902201">
    <property type="term" value="P:negative regulation of bacterial-type flagellum-dependent cell motility"/>
    <property type="evidence" value="ECO:0007669"/>
    <property type="project" value="TreeGrafter"/>
</dbReference>
<evidence type="ECO:0000313" key="4">
    <source>
        <dbReference type="EMBL" id="SFK35760.1"/>
    </source>
</evidence>
<accession>A0A1I3YVE9</accession>
<name>A0A1I3YVE9_9HYPH</name>
<dbReference type="Proteomes" id="UP000198804">
    <property type="component" value="Unassembled WGS sequence"/>
</dbReference>
<protein>
    <recommendedName>
        <fullName evidence="1">diguanylate cyclase</fullName>
        <ecNumber evidence="1">2.7.7.65</ecNumber>
    </recommendedName>
</protein>
<dbReference type="InterPro" id="IPR000160">
    <property type="entry name" value="GGDEF_dom"/>
</dbReference>